<organism evidence="2 3">
    <name type="scientific">Candidatus Saccharicenans subterraneus</name>
    <dbReference type="NCBI Taxonomy" id="2508984"/>
    <lineage>
        <taxon>Bacteria</taxon>
        <taxon>Candidatus Aminicenantota</taxon>
        <taxon>Candidatus Aminicenantia</taxon>
        <taxon>Candidatus Aminicenantales</taxon>
        <taxon>Candidatus Saccharicenantaceae</taxon>
        <taxon>Candidatus Saccharicenans</taxon>
    </lineage>
</organism>
<evidence type="ECO:0000313" key="3">
    <source>
        <dbReference type="Proteomes" id="UP000257323"/>
    </source>
</evidence>
<dbReference type="Proteomes" id="UP000257323">
    <property type="component" value="Unassembled WGS sequence"/>
</dbReference>
<dbReference type="GO" id="GO:0004177">
    <property type="term" value="F:aminopeptidase activity"/>
    <property type="evidence" value="ECO:0007669"/>
    <property type="project" value="UniProtKB-KW"/>
</dbReference>
<dbReference type="Pfam" id="PF00557">
    <property type="entry name" value="Peptidase_M24"/>
    <property type="match status" value="1"/>
</dbReference>
<keyword evidence="2" id="KW-0031">Aminopeptidase</keyword>
<dbReference type="AlphaFoldDB" id="A0A3E2BMI8"/>
<dbReference type="InterPro" id="IPR036005">
    <property type="entry name" value="Creatinase/aminopeptidase-like"/>
</dbReference>
<dbReference type="PRINTS" id="PR00599">
    <property type="entry name" value="MAPEPTIDASE"/>
</dbReference>
<evidence type="ECO:0000259" key="1">
    <source>
        <dbReference type="Pfam" id="PF00557"/>
    </source>
</evidence>
<dbReference type="PANTHER" id="PTHR46112">
    <property type="entry name" value="AMINOPEPTIDASE"/>
    <property type="match status" value="1"/>
</dbReference>
<keyword evidence="2" id="KW-0645">Protease</keyword>
<evidence type="ECO:0000313" key="2">
    <source>
        <dbReference type="EMBL" id="RFT15983.1"/>
    </source>
</evidence>
<keyword evidence="2" id="KW-0378">Hydrolase</keyword>
<dbReference type="Gene3D" id="3.90.230.10">
    <property type="entry name" value="Creatinase/methionine aminopeptidase superfamily"/>
    <property type="match status" value="1"/>
</dbReference>
<sequence>MGITHMLIKEKTEQAVKILREVGLDCWITFTRESEICGDPSLVFLAPGHVTWHSAFIISAGGQKRAIVGLYDKKAIEDTGAYDSVDGYVTGIKEPLQKFLRELNPQKIAINYSRTSEICDGLTHGMYLTLHELLQEIGLENRLVPAERIVSSLRERKSPVEIDAIKRAIAVTEEIFELVRGFMAPGRSEKEIAGFMLDELKKRGLPTAWGQSTCPAVFTGPDTAQAHYSPTDRKAEPGHILNMDFGVKVDGYCSDMQRTFYLLQPGESQAPPEVRQGFETIVTAIEEARKAMKPGVQGVQVDAVARKIITGAGYQEFPHALGHQVGRFAHDGTALLGPAWEKYADKPFHPLEPGMVFTLEPRLTVPGRGVVTIEEMVVVTESGAEFLSHPQKDLLLIG</sequence>
<dbReference type="InterPro" id="IPR001714">
    <property type="entry name" value="Pept_M24_MAP"/>
</dbReference>
<dbReference type="EMBL" id="QUAH01000005">
    <property type="protein sequence ID" value="RFT15983.1"/>
    <property type="molecule type" value="Genomic_DNA"/>
</dbReference>
<dbReference type="PANTHER" id="PTHR46112:SF8">
    <property type="entry name" value="CYTOPLASMIC PEPTIDASE PEPQ-RELATED"/>
    <property type="match status" value="1"/>
</dbReference>
<dbReference type="InterPro" id="IPR050659">
    <property type="entry name" value="Peptidase_M24B"/>
</dbReference>
<proteinExistence type="predicted"/>
<name>A0A3E2BMI8_9BACT</name>
<accession>A0A3E2BMI8</accession>
<reference evidence="2 3" key="1">
    <citation type="submission" date="2018-08" db="EMBL/GenBank/DDBJ databases">
        <title>Genome analysis of the thermophilic bacterium of the candidate phylum Aminicenantes from deep subsurface aquifer revealed its physiology and ecological role.</title>
        <authorList>
            <person name="Kadnikov V.V."/>
            <person name="Mardanov A.V."/>
            <person name="Beletsky A.V."/>
            <person name="Karnachuk O.V."/>
            <person name="Ravin N.V."/>
        </authorList>
    </citation>
    <scope>NUCLEOTIDE SEQUENCE [LARGE SCALE GENOMIC DNA]</scope>
    <source>
        <strain evidence="2">BY38</strain>
    </source>
</reference>
<comment type="caution">
    <text evidence="2">The sequence shown here is derived from an EMBL/GenBank/DDBJ whole genome shotgun (WGS) entry which is preliminary data.</text>
</comment>
<gene>
    <name evidence="2" type="ORF">OP8BY_1989</name>
</gene>
<feature type="domain" description="Peptidase M24" evidence="1">
    <location>
        <begin position="164"/>
        <end position="381"/>
    </location>
</feature>
<protein>
    <submittedName>
        <fullName evidence="2">Aminopeptidase YpdF (MP-, MA-, MS-, AP-, NP-specific)</fullName>
    </submittedName>
</protein>
<dbReference type="InterPro" id="IPR000994">
    <property type="entry name" value="Pept_M24"/>
</dbReference>
<dbReference type="GO" id="GO:0008235">
    <property type="term" value="F:metalloexopeptidase activity"/>
    <property type="evidence" value="ECO:0007669"/>
    <property type="project" value="UniProtKB-ARBA"/>
</dbReference>
<dbReference type="SUPFAM" id="SSF55920">
    <property type="entry name" value="Creatinase/aminopeptidase"/>
    <property type="match status" value="1"/>
</dbReference>